<dbReference type="EMBL" id="JBHSGF010000001">
    <property type="protein sequence ID" value="MFC4553952.1"/>
    <property type="molecule type" value="Genomic_DNA"/>
</dbReference>
<reference evidence="2" key="1">
    <citation type="journal article" date="2019" name="Int. J. Syst. Evol. Microbiol.">
        <title>The Global Catalogue of Microorganisms (GCM) 10K type strain sequencing project: providing services to taxonomists for standard genome sequencing and annotation.</title>
        <authorList>
            <consortium name="The Broad Institute Genomics Platform"/>
            <consortium name="The Broad Institute Genome Sequencing Center for Infectious Disease"/>
            <person name="Wu L."/>
            <person name="Ma J."/>
        </authorList>
    </citation>
    <scope>NUCLEOTIDE SEQUENCE [LARGE SCALE GENOMIC DNA]</scope>
    <source>
        <strain evidence="2">JCM 3369</strain>
    </source>
</reference>
<organism evidence="1 2">
    <name type="scientific">Georgenia faecalis</name>
    <dbReference type="NCBI Taxonomy" id="2483799"/>
    <lineage>
        <taxon>Bacteria</taxon>
        <taxon>Bacillati</taxon>
        <taxon>Actinomycetota</taxon>
        <taxon>Actinomycetes</taxon>
        <taxon>Micrococcales</taxon>
        <taxon>Bogoriellaceae</taxon>
        <taxon>Georgenia</taxon>
    </lineage>
</organism>
<proteinExistence type="predicted"/>
<dbReference type="RefSeq" id="WP_127573447.1">
    <property type="nucleotide sequence ID" value="NZ_CP033325.1"/>
</dbReference>
<gene>
    <name evidence="1" type="ORF">ACFO3F_01705</name>
</gene>
<sequence length="191" mass="20484">MPPADEVIPNSSPSQEGGWCAVLTEEDVAALVGADQTERVRQSGQMSRTRTTRECTLYWADGREYTTVATIRAINGGVIGDGDMGHRRILPVIGEGGRLVADGSTVELGDGVYRHGEYVVTWTVLGPDEEQPAIAETALYIPDGLPGEISQERLAEIGEQMQSMTAGLVDWQGQARPFAVEDLARLLEAGG</sequence>
<name>A0ABV9D5A6_9MICO</name>
<keyword evidence="2" id="KW-1185">Reference proteome</keyword>
<evidence type="ECO:0000313" key="1">
    <source>
        <dbReference type="EMBL" id="MFC4553952.1"/>
    </source>
</evidence>
<evidence type="ECO:0000313" key="2">
    <source>
        <dbReference type="Proteomes" id="UP001595955"/>
    </source>
</evidence>
<dbReference type="Proteomes" id="UP001595955">
    <property type="component" value="Unassembled WGS sequence"/>
</dbReference>
<protein>
    <submittedName>
        <fullName evidence="1">Uncharacterized protein</fullName>
    </submittedName>
</protein>
<comment type="caution">
    <text evidence="1">The sequence shown here is derived from an EMBL/GenBank/DDBJ whole genome shotgun (WGS) entry which is preliminary data.</text>
</comment>
<accession>A0ABV9D5A6</accession>